<organism evidence="2 3">
    <name type="scientific">Lineolata rhizophorae</name>
    <dbReference type="NCBI Taxonomy" id="578093"/>
    <lineage>
        <taxon>Eukaryota</taxon>
        <taxon>Fungi</taxon>
        <taxon>Dikarya</taxon>
        <taxon>Ascomycota</taxon>
        <taxon>Pezizomycotina</taxon>
        <taxon>Dothideomycetes</taxon>
        <taxon>Dothideomycetes incertae sedis</taxon>
        <taxon>Lineolatales</taxon>
        <taxon>Lineolataceae</taxon>
        <taxon>Lineolata</taxon>
    </lineage>
</organism>
<proteinExistence type="predicted"/>
<dbReference type="EMBL" id="MU001708">
    <property type="protein sequence ID" value="KAF2452500.1"/>
    <property type="molecule type" value="Genomic_DNA"/>
</dbReference>
<name>A0A6A6NL98_9PEZI</name>
<accession>A0A6A6NL98</accession>
<protein>
    <submittedName>
        <fullName evidence="2">Uncharacterized protein</fullName>
    </submittedName>
</protein>
<gene>
    <name evidence="2" type="ORF">BDY21DRAFT_359066</name>
</gene>
<evidence type="ECO:0000313" key="2">
    <source>
        <dbReference type="EMBL" id="KAF2452500.1"/>
    </source>
</evidence>
<sequence length="300" mass="33638">MPYYVPNYRHRTSNSRCHLECITSVSDASLLRSYLHEVESKVQRQEKHSMRNKQAHKTPKENAAACIPQTPPPVQMKREVQESEKPGTNLVIPFPNSNKNKQVLFTVIDQPDKKKFPQKKKKRNLTSKVVVVQKPVPCVWVVCMYPLVHASCNETSPLSPNHSLPFPSSSHLHNARFEPGSLSMKYKPVEASTSVLSSASSISSTFLLKHPQHKQYQVCNKVLALPLLALRPAPRPPHHIELTADHVHHAHTPHPPSRSHEYRTDPPSTRSAPSHHSHSRPGHPSSNCSCSAGYTGPRGR</sequence>
<evidence type="ECO:0000256" key="1">
    <source>
        <dbReference type="SAM" id="MobiDB-lite"/>
    </source>
</evidence>
<dbReference type="Proteomes" id="UP000799766">
    <property type="component" value="Unassembled WGS sequence"/>
</dbReference>
<evidence type="ECO:0000313" key="3">
    <source>
        <dbReference type="Proteomes" id="UP000799766"/>
    </source>
</evidence>
<keyword evidence="3" id="KW-1185">Reference proteome</keyword>
<feature type="region of interest" description="Disordered" evidence="1">
    <location>
        <begin position="248"/>
        <end position="300"/>
    </location>
</feature>
<dbReference type="AlphaFoldDB" id="A0A6A6NL98"/>
<feature type="region of interest" description="Disordered" evidence="1">
    <location>
        <begin position="41"/>
        <end position="71"/>
    </location>
</feature>
<reference evidence="2" key="1">
    <citation type="journal article" date="2020" name="Stud. Mycol.">
        <title>101 Dothideomycetes genomes: a test case for predicting lifestyles and emergence of pathogens.</title>
        <authorList>
            <person name="Haridas S."/>
            <person name="Albert R."/>
            <person name="Binder M."/>
            <person name="Bloem J."/>
            <person name="Labutti K."/>
            <person name="Salamov A."/>
            <person name="Andreopoulos B."/>
            <person name="Baker S."/>
            <person name="Barry K."/>
            <person name="Bills G."/>
            <person name="Bluhm B."/>
            <person name="Cannon C."/>
            <person name="Castanera R."/>
            <person name="Culley D."/>
            <person name="Daum C."/>
            <person name="Ezra D."/>
            <person name="Gonzalez J."/>
            <person name="Henrissat B."/>
            <person name="Kuo A."/>
            <person name="Liang C."/>
            <person name="Lipzen A."/>
            <person name="Lutzoni F."/>
            <person name="Magnuson J."/>
            <person name="Mondo S."/>
            <person name="Nolan M."/>
            <person name="Ohm R."/>
            <person name="Pangilinan J."/>
            <person name="Park H.-J."/>
            <person name="Ramirez L."/>
            <person name="Alfaro M."/>
            <person name="Sun H."/>
            <person name="Tritt A."/>
            <person name="Yoshinaga Y."/>
            <person name="Zwiers L.-H."/>
            <person name="Turgeon B."/>
            <person name="Goodwin S."/>
            <person name="Spatafora J."/>
            <person name="Crous P."/>
            <person name="Grigoriev I."/>
        </authorList>
    </citation>
    <scope>NUCLEOTIDE SEQUENCE</scope>
    <source>
        <strain evidence="2">ATCC 16933</strain>
    </source>
</reference>